<protein>
    <submittedName>
        <fullName evidence="1">Uncharacterized protein</fullName>
    </submittedName>
</protein>
<dbReference type="AlphaFoldDB" id="W7QBW4"/>
<proteinExistence type="predicted"/>
<organism evidence="1 2">
    <name type="scientific">Catenovulum agarivorans DS-2</name>
    <dbReference type="NCBI Taxonomy" id="1328313"/>
    <lineage>
        <taxon>Bacteria</taxon>
        <taxon>Pseudomonadati</taxon>
        <taxon>Pseudomonadota</taxon>
        <taxon>Gammaproteobacteria</taxon>
        <taxon>Alteromonadales</taxon>
        <taxon>Alteromonadaceae</taxon>
        <taxon>Catenovulum</taxon>
    </lineage>
</organism>
<dbReference type="Gene3D" id="3.40.50.720">
    <property type="entry name" value="NAD(P)-binding Rossmann-like Domain"/>
    <property type="match status" value="1"/>
</dbReference>
<dbReference type="STRING" id="1328313.DS2_12443"/>
<accession>W7QBW4</accession>
<sequence>MLVRYLYIRNYKAHKNMFDKITSYIYPPDRLLASKVLKLKLTQVSIFGAGDLGRGVIQYLHDKPININRWYDSSVKQGKAYFCKREVWSIDNLSHEPCEYLIIASEVYKKEMITSARTAGFNGHFITL</sequence>
<comment type="caution">
    <text evidence="1">The sequence shown here is derived from an EMBL/GenBank/DDBJ whole genome shotgun (WGS) entry which is preliminary data.</text>
</comment>
<name>W7QBW4_9ALTE</name>
<keyword evidence="2" id="KW-1185">Reference proteome</keyword>
<dbReference type="EMBL" id="ARZY01000023">
    <property type="protein sequence ID" value="EWH09491.1"/>
    <property type="molecule type" value="Genomic_DNA"/>
</dbReference>
<reference evidence="1 2" key="1">
    <citation type="journal article" date="2014" name="Genome Announc.">
        <title>Draft Genome Sequence of the Agar-Degrading Bacterium Catenovulum sp. Strain DS-2, Isolated from Intestines of Haliotis diversicolor.</title>
        <authorList>
            <person name="Shan D."/>
            <person name="Li X."/>
            <person name="Gu Z."/>
            <person name="Wei G."/>
            <person name="Gao Z."/>
            <person name="Shao Z."/>
        </authorList>
    </citation>
    <scope>NUCLEOTIDE SEQUENCE [LARGE SCALE GENOMIC DNA]</scope>
    <source>
        <strain evidence="1 2">DS-2</strain>
    </source>
</reference>
<evidence type="ECO:0000313" key="1">
    <source>
        <dbReference type="EMBL" id="EWH09491.1"/>
    </source>
</evidence>
<evidence type="ECO:0000313" key="2">
    <source>
        <dbReference type="Proteomes" id="UP000019276"/>
    </source>
</evidence>
<gene>
    <name evidence="1" type="ORF">DS2_12443</name>
</gene>
<dbReference type="Proteomes" id="UP000019276">
    <property type="component" value="Unassembled WGS sequence"/>
</dbReference>